<reference evidence="3" key="2">
    <citation type="journal article" date="2021" name="PeerJ">
        <title>Extensive microbial diversity within the chicken gut microbiome revealed by metagenomics and culture.</title>
        <authorList>
            <person name="Gilroy R."/>
            <person name="Ravi A."/>
            <person name="Getino M."/>
            <person name="Pursley I."/>
            <person name="Horton D.L."/>
            <person name="Alikhan N.F."/>
            <person name="Baker D."/>
            <person name="Gharbi K."/>
            <person name="Hall N."/>
            <person name="Watson M."/>
            <person name="Adriaenssens E.M."/>
            <person name="Foster-Nyarko E."/>
            <person name="Jarju S."/>
            <person name="Secka A."/>
            <person name="Antonio M."/>
            <person name="Oren A."/>
            <person name="Chaudhuri R.R."/>
            <person name="La Ragione R."/>
            <person name="Hildebrand F."/>
            <person name="Pallen M.J."/>
        </authorList>
    </citation>
    <scope>NUCLEOTIDE SEQUENCE</scope>
    <source>
        <strain evidence="3">CHK136-897</strain>
    </source>
</reference>
<dbReference type="Proteomes" id="UP000824142">
    <property type="component" value="Unassembled WGS sequence"/>
</dbReference>
<dbReference type="EMBL" id="DVNO01000021">
    <property type="protein sequence ID" value="HIU65486.1"/>
    <property type="molecule type" value="Genomic_DNA"/>
</dbReference>
<keyword evidence="2" id="KW-1133">Transmembrane helix</keyword>
<evidence type="ECO:0000256" key="1">
    <source>
        <dbReference type="SAM" id="MobiDB-lite"/>
    </source>
</evidence>
<dbReference type="AlphaFoldDB" id="A0A9D1MS72"/>
<evidence type="ECO:0000256" key="2">
    <source>
        <dbReference type="SAM" id="Phobius"/>
    </source>
</evidence>
<name>A0A9D1MS72_9PROT</name>
<proteinExistence type="predicted"/>
<sequence length="366" mass="41445">MKNNSNNKTESHRSPNLLSGKLFNSQGERFINQVKTNKNHTKIHYYAQKGLFIPAAPVDEVVSNTISEFLNADLSHLPPDSASALKSVNWAALSGVQKRDFIQAIVDKAIFSNKQLIIYLDISPNSVRPFITDVYVNQSSLPMEFITNEHSVTITVPVVFRRYTNTKFSEAKTSLLTITENNNLIVKAFATAWKYKELYEQGIGSNKGHMPLKITCFELTTNVIRTIILIMKTFYFGFLVAFITPTVCVASIYHEMIQQCDKAAETELENALSTVQMTQIINDQKNCYKNVVYKIIDTEYAKNKQKMMLDFDNFITNSSMVTYSMQYPDVCTPNCGTDIGLNATNADLEIIKVYIQQLLYALPVKQ</sequence>
<evidence type="ECO:0000313" key="3">
    <source>
        <dbReference type="EMBL" id="HIU65486.1"/>
    </source>
</evidence>
<comment type="caution">
    <text evidence="3">The sequence shown here is derived from an EMBL/GenBank/DDBJ whole genome shotgun (WGS) entry which is preliminary data.</text>
</comment>
<feature type="transmembrane region" description="Helical" evidence="2">
    <location>
        <begin position="234"/>
        <end position="253"/>
    </location>
</feature>
<evidence type="ECO:0000313" key="4">
    <source>
        <dbReference type="Proteomes" id="UP000824142"/>
    </source>
</evidence>
<organism evidence="3 4">
    <name type="scientific">Candidatus Enterousia avicola</name>
    <dbReference type="NCBI Taxonomy" id="2840787"/>
    <lineage>
        <taxon>Bacteria</taxon>
        <taxon>Pseudomonadati</taxon>
        <taxon>Pseudomonadota</taxon>
        <taxon>Alphaproteobacteria</taxon>
        <taxon>Candidatus Enterousia</taxon>
    </lineage>
</organism>
<accession>A0A9D1MS72</accession>
<protein>
    <submittedName>
        <fullName evidence="3">Uncharacterized protein</fullName>
    </submittedName>
</protein>
<feature type="region of interest" description="Disordered" evidence="1">
    <location>
        <begin position="1"/>
        <end position="20"/>
    </location>
</feature>
<keyword evidence="2" id="KW-0812">Transmembrane</keyword>
<keyword evidence="2" id="KW-0472">Membrane</keyword>
<gene>
    <name evidence="3" type="ORF">IAC63_02490</name>
</gene>
<reference evidence="3" key="1">
    <citation type="submission" date="2020-10" db="EMBL/GenBank/DDBJ databases">
        <authorList>
            <person name="Gilroy R."/>
        </authorList>
    </citation>
    <scope>NUCLEOTIDE SEQUENCE</scope>
    <source>
        <strain evidence="3">CHK136-897</strain>
    </source>
</reference>